<dbReference type="InterPro" id="IPR051359">
    <property type="entry name" value="CaCA_antiporter"/>
</dbReference>
<evidence type="ECO:0000259" key="13">
    <source>
        <dbReference type="Pfam" id="PF01699"/>
    </source>
</evidence>
<feature type="transmembrane region" description="Helical" evidence="12">
    <location>
        <begin position="701"/>
        <end position="722"/>
    </location>
</feature>
<evidence type="ECO:0000256" key="10">
    <source>
        <dbReference type="ARBA" id="ARBA00023201"/>
    </source>
</evidence>
<feature type="transmembrane region" description="Helical" evidence="12">
    <location>
        <begin position="1009"/>
        <end position="1029"/>
    </location>
</feature>
<feature type="domain" description="Sodium/calcium exchanger membrane region" evidence="13">
    <location>
        <begin position="447"/>
        <end position="599"/>
    </location>
</feature>
<keyword evidence="6" id="KW-0630">Potassium</keyword>
<evidence type="ECO:0000256" key="3">
    <source>
        <dbReference type="ARBA" id="ARBA00022449"/>
    </source>
</evidence>
<keyword evidence="3" id="KW-0050">Antiport</keyword>
<dbReference type="PANTHER" id="PTHR12266:SF22">
    <property type="entry name" value="SODIUM_CALCIUM EXCHANGER MEMBRANE REGION-RELATED"/>
    <property type="match status" value="1"/>
</dbReference>
<feature type="transmembrane region" description="Helical" evidence="12">
    <location>
        <begin position="674"/>
        <end position="695"/>
    </location>
</feature>
<dbReference type="Gene3D" id="1.20.1420.30">
    <property type="entry name" value="NCX, central ion-binding region"/>
    <property type="match status" value="4"/>
</dbReference>
<keyword evidence="15" id="KW-1185">Reference proteome</keyword>
<feature type="transmembrane region" description="Helical" evidence="12">
    <location>
        <begin position="244"/>
        <end position="265"/>
    </location>
</feature>
<reference evidence="14 15" key="1">
    <citation type="journal article" date="2018" name="Mol. Plant">
        <title>The genome of Artemisia annua provides insight into the evolution of Asteraceae family and artemisinin biosynthesis.</title>
        <authorList>
            <person name="Shen Q."/>
            <person name="Zhang L."/>
            <person name="Liao Z."/>
            <person name="Wang S."/>
            <person name="Yan T."/>
            <person name="Shi P."/>
            <person name="Liu M."/>
            <person name="Fu X."/>
            <person name="Pan Q."/>
            <person name="Wang Y."/>
            <person name="Lv Z."/>
            <person name="Lu X."/>
            <person name="Zhang F."/>
            <person name="Jiang W."/>
            <person name="Ma Y."/>
            <person name="Chen M."/>
            <person name="Hao X."/>
            <person name="Li L."/>
            <person name="Tang Y."/>
            <person name="Lv G."/>
            <person name="Zhou Y."/>
            <person name="Sun X."/>
            <person name="Brodelius P.E."/>
            <person name="Rose J.K.C."/>
            <person name="Tang K."/>
        </authorList>
    </citation>
    <scope>NUCLEOTIDE SEQUENCE [LARGE SCALE GENOMIC DNA]</scope>
    <source>
        <strain evidence="15">cv. Huhao1</strain>
        <tissue evidence="14">Leaf</tissue>
    </source>
</reference>
<feature type="transmembrane region" description="Helical" evidence="12">
    <location>
        <begin position="1041"/>
        <end position="1065"/>
    </location>
</feature>
<keyword evidence="8" id="KW-0915">Sodium</keyword>
<organism evidence="14 15">
    <name type="scientific">Artemisia annua</name>
    <name type="common">Sweet wormwood</name>
    <dbReference type="NCBI Taxonomy" id="35608"/>
    <lineage>
        <taxon>Eukaryota</taxon>
        <taxon>Viridiplantae</taxon>
        <taxon>Streptophyta</taxon>
        <taxon>Embryophyta</taxon>
        <taxon>Tracheophyta</taxon>
        <taxon>Spermatophyta</taxon>
        <taxon>Magnoliopsida</taxon>
        <taxon>eudicotyledons</taxon>
        <taxon>Gunneridae</taxon>
        <taxon>Pentapetalae</taxon>
        <taxon>asterids</taxon>
        <taxon>campanulids</taxon>
        <taxon>Asterales</taxon>
        <taxon>Asteraceae</taxon>
        <taxon>Asteroideae</taxon>
        <taxon>Anthemideae</taxon>
        <taxon>Artemisiinae</taxon>
        <taxon>Artemisia</taxon>
    </lineage>
</organism>
<feature type="transmembrane region" description="Helical" evidence="12">
    <location>
        <begin position="466"/>
        <end position="490"/>
    </location>
</feature>
<evidence type="ECO:0000256" key="4">
    <source>
        <dbReference type="ARBA" id="ARBA00022538"/>
    </source>
</evidence>
<feature type="transmembrane region" description="Helical" evidence="12">
    <location>
        <begin position="968"/>
        <end position="989"/>
    </location>
</feature>
<feature type="domain" description="Sodium/calcium exchanger membrane region" evidence="13">
    <location>
        <begin position="605"/>
        <end position="716"/>
    </location>
</feature>
<evidence type="ECO:0000313" key="14">
    <source>
        <dbReference type="EMBL" id="PWA71002.1"/>
    </source>
</evidence>
<feature type="domain" description="Sodium/calcium exchanger membrane region" evidence="13">
    <location>
        <begin position="904"/>
        <end position="1056"/>
    </location>
</feature>
<feature type="transmembrane region" description="Helical" evidence="12">
    <location>
        <begin position="870"/>
        <end position="887"/>
    </location>
</feature>
<dbReference type="Proteomes" id="UP000245207">
    <property type="component" value="Unassembled WGS sequence"/>
</dbReference>
<dbReference type="InterPro" id="IPR044880">
    <property type="entry name" value="NCX_ion-bd_dom_sf"/>
</dbReference>
<dbReference type="STRING" id="35608.A0A2U1NBX6"/>
<feature type="transmembrane region" description="Helical" evidence="12">
    <location>
        <begin position="413"/>
        <end position="430"/>
    </location>
</feature>
<feature type="transmembrane region" description="Helical" evidence="12">
    <location>
        <begin position="217"/>
        <end position="238"/>
    </location>
</feature>
<evidence type="ECO:0000256" key="5">
    <source>
        <dbReference type="ARBA" id="ARBA00022692"/>
    </source>
</evidence>
<dbReference type="FunFam" id="1.20.1420.30:FF:000028">
    <property type="entry name" value="Cation/calcium exchanger 5"/>
    <property type="match status" value="2"/>
</dbReference>
<keyword evidence="5 12" id="KW-0812">Transmembrane</keyword>
<dbReference type="GO" id="GO:0006814">
    <property type="term" value="P:sodium ion transport"/>
    <property type="evidence" value="ECO:0007669"/>
    <property type="project" value="UniProtKB-KW"/>
</dbReference>
<dbReference type="EMBL" id="PKPP01003149">
    <property type="protein sequence ID" value="PWA71002.1"/>
    <property type="molecule type" value="Genomic_DNA"/>
</dbReference>
<protein>
    <submittedName>
        <fullName evidence="14">Sodium/calcium exchanger membrane region</fullName>
    </submittedName>
</protein>
<evidence type="ECO:0000256" key="1">
    <source>
        <dbReference type="ARBA" id="ARBA00004141"/>
    </source>
</evidence>
<feature type="transmembrane region" description="Helical" evidence="12">
    <location>
        <begin position="186"/>
        <end position="205"/>
    </location>
</feature>
<keyword evidence="10" id="KW-0406">Ion transport</keyword>
<comment type="caution">
    <text evidence="14">The sequence shown here is derived from an EMBL/GenBank/DDBJ whole genome shotgun (WGS) entry which is preliminary data.</text>
</comment>
<keyword evidence="9 12" id="KW-0472">Membrane</keyword>
<feature type="transmembrane region" description="Helical" evidence="12">
    <location>
        <begin position="552"/>
        <end position="572"/>
    </location>
</feature>
<keyword evidence="2" id="KW-0813">Transport</keyword>
<feature type="transmembrane region" description="Helical" evidence="12">
    <location>
        <begin position="511"/>
        <end position="532"/>
    </location>
</feature>
<keyword evidence="4" id="KW-0633">Potassium transport</keyword>
<sequence length="1069" mass="115871">MENLKTAFHRIRLRGSFHGLCLLVFIVFLCFKQQPPNNSNKQTSNVLNRLALSSNLNALIIEPTDCSGLNQHEGYDNECDFLQDNPQCLSGGYFYYLEFFYCDCVNYAFFAYIALGIWLVALFYLLGNTSADYFCCCLEKLSNVLSLPPTVAGVTLLPLGNGAPDVFACIASFVGTENADVGLNSISGGAVFIICVVVGTISLYVANQGVTIDKNCFVRDVCTFLFAVVILGVILFVGEVTVGGAIAFVSIYAVYATFVAATEFLRKKDGSFKIDGYEPLLPLADTNENSGVKESDDVPHLVKSKVPHWMWGSNVAMYSDVKCHGTEDCPIKPQWGWIDEETQSENSGCSFSCSKLIRWLEYPLMLTRRLTIPIIDEERWSKGYAVASVTLAPLLLAFLWNSQNEGSELSEDVIYIGGAAIGCVLGVAAYTFTKPDQPPQKFLLPWVLGGFFMSIIWFYMVANELVALLVALGLIFRVNPSILGLTVLAWGNSMGDLMSNFALAMNGADGVQIAISGCYAGPMFNTLIGLGVSMLIGSWSKRPDAYTISRDSGLFCNLGFIVIGLVWALVVLPRNQMQPSKLLGMGLIGIYLAFLCLRIGMAVVAGTLNGVTLLPLGNGAPDVFACIASFVGTENADVGLNSISGGAVFIICVVVGTISLYVANQGVTIDKNCFVRDVCTFLFAVVILGVILFVGEVTVGGAIAFVSIYAVYATFVAATEFLRKKDGSFKIDGYEPLLPLADTNENSGVKESDDVPHLVKSKVPHWMWGSNVAMYSDVKCHGTEDCPIKPQWGWIDEETQSENSGCSFSCSKLIRWLEYPLMLTRRLTIPIIDEERWSKGYAVASVTLAPLLLAFLWNSQNEGSELSEDMIYIGGAAIGCVLGVAAYTFTKPDQPPQKFLLPWVLGGFFMSIIWFYMVANELVALLVALGLIFRVNPSILGLTVLAWGNSMGDLMSNFALAMNGADGVQIAISGCYAGPMFNTLIGLGVSMLIGSWSKRPDAYTISRDSGLFCNLGFIVIGLVWALVVLPRNQMQPSKLLGMGLIGIYLAFLCLRIGMAVVAGTLNGSS</sequence>
<evidence type="ECO:0000256" key="2">
    <source>
        <dbReference type="ARBA" id="ARBA00022448"/>
    </source>
</evidence>
<evidence type="ECO:0000256" key="11">
    <source>
        <dbReference type="ARBA" id="ARBA00038187"/>
    </source>
</evidence>
<evidence type="ECO:0000256" key="9">
    <source>
        <dbReference type="ARBA" id="ARBA00023136"/>
    </source>
</evidence>
<accession>A0A2U1NBX6</accession>
<dbReference type="Pfam" id="PF01699">
    <property type="entry name" value="Na_Ca_ex"/>
    <property type="match status" value="4"/>
</dbReference>
<keyword evidence="10" id="KW-0739">Sodium transport</keyword>
<feature type="transmembrane region" description="Helical" evidence="12">
    <location>
        <begin position="899"/>
        <end position="917"/>
    </location>
</feature>
<dbReference type="AlphaFoldDB" id="A0A2U1NBX6"/>
<evidence type="ECO:0000256" key="6">
    <source>
        <dbReference type="ARBA" id="ARBA00022958"/>
    </source>
</evidence>
<feature type="domain" description="Sodium/calcium exchanger membrane region" evidence="13">
    <location>
        <begin position="116"/>
        <end position="259"/>
    </location>
</feature>
<dbReference type="GO" id="GO:0006813">
    <property type="term" value="P:potassium ion transport"/>
    <property type="evidence" value="ECO:0007669"/>
    <property type="project" value="UniProtKB-KW"/>
</dbReference>
<gene>
    <name evidence="14" type="ORF">CTI12_AA276370</name>
</gene>
<dbReference type="GO" id="GO:0016020">
    <property type="term" value="C:membrane"/>
    <property type="evidence" value="ECO:0007669"/>
    <property type="project" value="UniProtKB-SubCell"/>
</dbReference>
<dbReference type="GO" id="GO:0008324">
    <property type="term" value="F:monoatomic cation transmembrane transporter activity"/>
    <property type="evidence" value="ECO:0007669"/>
    <property type="project" value="TreeGrafter"/>
</dbReference>
<evidence type="ECO:0000256" key="12">
    <source>
        <dbReference type="SAM" id="Phobius"/>
    </source>
</evidence>
<evidence type="ECO:0000256" key="8">
    <source>
        <dbReference type="ARBA" id="ARBA00023053"/>
    </source>
</evidence>
<feature type="transmembrane region" description="Helical" evidence="12">
    <location>
        <begin position="442"/>
        <end position="460"/>
    </location>
</feature>
<comment type="subcellular location">
    <subcellularLocation>
        <location evidence="1">Membrane</location>
        <topology evidence="1">Multi-pass membrane protein</topology>
    </subcellularLocation>
</comment>
<proteinExistence type="inferred from homology"/>
<feature type="transmembrane region" description="Helical" evidence="12">
    <location>
        <begin position="584"/>
        <end position="608"/>
    </location>
</feature>
<name>A0A2U1NBX6_ARTAN</name>
<evidence type="ECO:0000313" key="15">
    <source>
        <dbReference type="Proteomes" id="UP000245207"/>
    </source>
</evidence>
<dbReference type="OrthoDB" id="407410at2759"/>
<keyword evidence="7 12" id="KW-1133">Transmembrane helix</keyword>
<feature type="transmembrane region" description="Helical" evidence="12">
    <location>
        <begin position="923"/>
        <end position="947"/>
    </location>
</feature>
<feature type="transmembrane region" description="Helical" evidence="12">
    <location>
        <begin position="12"/>
        <end position="31"/>
    </location>
</feature>
<dbReference type="PANTHER" id="PTHR12266">
    <property type="entry name" value="NA+/CA2+ K+ INDEPENDENT EXCHANGER"/>
    <property type="match status" value="1"/>
</dbReference>
<dbReference type="GO" id="GO:0015297">
    <property type="term" value="F:antiporter activity"/>
    <property type="evidence" value="ECO:0007669"/>
    <property type="project" value="UniProtKB-KW"/>
</dbReference>
<feature type="transmembrane region" description="Helical" evidence="12">
    <location>
        <begin position="643"/>
        <end position="662"/>
    </location>
</feature>
<comment type="similarity">
    <text evidence="11">Belongs to the Ca(2+):cation antiporter (CaCA) (TC 2.A.19) family. Cation/calcium exchanger (CCX) subfamily.</text>
</comment>
<feature type="transmembrane region" description="Helical" evidence="12">
    <location>
        <begin position="104"/>
        <end position="125"/>
    </location>
</feature>
<dbReference type="InterPro" id="IPR004837">
    <property type="entry name" value="NaCa_Exmemb"/>
</dbReference>
<evidence type="ECO:0000256" key="7">
    <source>
        <dbReference type="ARBA" id="ARBA00022989"/>
    </source>
</evidence>